<dbReference type="Proteomes" id="UP000688137">
    <property type="component" value="Unassembled WGS sequence"/>
</dbReference>
<keyword evidence="2" id="KW-1185">Reference proteome</keyword>
<dbReference type="AlphaFoldDB" id="A0A8S1N918"/>
<comment type="caution">
    <text evidence="1">The sequence shown here is derived from an EMBL/GenBank/DDBJ whole genome shotgun (WGS) entry which is preliminary data.</text>
</comment>
<name>A0A8S1N918_PARPR</name>
<sequence>MQYVRYYLNQNQIKQKVLTLSRQKDQESLYLRDFFILLIIFSTNEFPDLNSASFEKHNIADGEYYGRLQGSNREGDGVLSLKKKPIQKGIFL</sequence>
<evidence type="ECO:0000313" key="2">
    <source>
        <dbReference type="Proteomes" id="UP000688137"/>
    </source>
</evidence>
<reference evidence="1" key="1">
    <citation type="submission" date="2021-01" db="EMBL/GenBank/DDBJ databases">
        <authorList>
            <consortium name="Genoscope - CEA"/>
            <person name="William W."/>
        </authorList>
    </citation>
    <scope>NUCLEOTIDE SEQUENCE</scope>
</reference>
<evidence type="ECO:0000313" key="1">
    <source>
        <dbReference type="EMBL" id="CAD8086696.1"/>
    </source>
</evidence>
<organism evidence="1 2">
    <name type="scientific">Paramecium primaurelia</name>
    <dbReference type="NCBI Taxonomy" id="5886"/>
    <lineage>
        <taxon>Eukaryota</taxon>
        <taxon>Sar</taxon>
        <taxon>Alveolata</taxon>
        <taxon>Ciliophora</taxon>
        <taxon>Intramacronucleata</taxon>
        <taxon>Oligohymenophorea</taxon>
        <taxon>Peniculida</taxon>
        <taxon>Parameciidae</taxon>
        <taxon>Paramecium</taxon>
    </lineage>
</organism>
<proteinExistence type="predicted"/>
<accession>A0A8S1N918</accession>
<dbReference type="EMBL" id="CAJJDM010000080">
    <property type="protein sequence ID" value="CAD8086696.1"/>
    <property type="molecule type" value="Genomic_DNA"/>
</dbReference>
<gene>
    <name evidence="1" type="ORF">PPRIM_AZ9-3.1.T0770050</name>
</gene>
<protein>
    <submittedName>
        <fullName evidence="1">Uncharacterized protein</fullName>
    </submittedName>
</protein>